<feature type="compositionally biased region" description="Basic residues" evidence="5">
    <location>
        <begin position="33"/>
        <end position="44"/>
    </location>
</feature>
<feature type="compositionally biased region" description="Basic and acidic residues" evidence="5">
    <location>
        <begin position="71"/>
        <end position="317"/>
    </location>
</feature>
<keyword evidence="3" id="KW-0862">Zinc</keyword>
<dbReference type="AlphaFoldDB" id="A0AAV3XY00"/>
<proteinExistence type="predicted"/>
<gene>
    <name evidence="7" type="ORF">PoB_000222600</name>
</gene>
<evidence type="ECO:0000256" key="5">
    <source>
        <dbReference type="SAM" id="MobiDB-lite"/>
    </source>
</evidence>
<feature type="domain" description="MYND-type" evidence="6">
    <location>
        <begin position="386"/>
        <end position="425"/>
    </location>
</feature>
<keyword evidence="8" id="KW-1185">Reference proteome</keyword>
<dbReference type="EMBL" id="BLXT01000298">
    <property type="protein sequence ID" value="GFN75720.1"/>
    <property type="molecule type" value="Genomic_DNA"/>
</dbReference>
<sequence length="597" mass="67228">MAEGRNFRTFDDFYGDLEKISDAMNSSQSQSCRKTKGRTNKKLKSSVANGQGSTKNETLTKNKNSEYQSPDYDKIERKDKSSDESKSSTKDLSSDESKISTKDLSSDESKISTKDLPSDESKISTKDLPSDKSKISTKDLPSDKSKISTKDLPSDESKISTKDLSSDESKTFTKDLPSDKSKISTKDLPSDESKISTKDLPSDKSKISTKDLPSDKSKISTKDLSSDESKISTKDLPSDESKASTKDHTSDKSKAYTKDLSSDESKISTKDLPSDKSKISTKDLPSDESKASTKDHTSNKSKASTENKTSETNDESKTFGVDKSNDENVTSSYVFMFHKKWAGGPPPRLYRRSYQEAKEIEPEMCPDGKKIKRLENEVMSSPSNVCKFCKKKSPEALKRCTRCQAVSYCDKDCQIVDFNNHKLFCRRCDRYDIARARVYPALPIFYNLRHGGDYTVLLREMPLEFDYNLGATRCNILLEFLGRFEHPYRYACYVRDLSGETRKIVFPDQSNLYCHPIFGEPSAPPRDLASCLKPGHFLLLVGVHWRFFSDGTVGIRVNDLKSMYIIDMADQHLSKTYKANMANMILVEELLAFGKRS</sequence>
<evidence type="ECO:0000256" key="1">
    <source>
        <dbReference type="ARBA" id="ARBA00022723"/>
    </source>
</evidence>
<dbReference type="InterPro" id="IPR002893">
    <property type="entry name" value="Znf_MYND"/>
</dbReference>
<keyword evidence="2 4" id="KW-0863">Zinc-finger</keyword>
<organism evidence="7 8">
    <name type="scientific">Plakobranchus ocellatus</name>
    <dbReference type="NCBI Taxonomy" id="259542"/>
    <lineage>
        <taxon>Eukaryota</taxon>
        <taxon>Metazoa</taxon>
        <taxon>Spiralia</taxon>
        <taxon>Lophotrochozoa</taxon>
        <taxon>Mollusca</taxon>
        <taxon>Gastropoda</taxon>
        <taxon>Heterobranchia</taxon>
        <taxon>Euthyneura</taxon>
        <taxon>Panpulmonata</taxon>
        <taxon>Sacoglossa</taxon>
        <taxon>Placobranchoidea</taxon>
        <taxon>Plakobranchidae</taxon>
        <taxon>Plakobranchus</taxon>
    </lineage>
</organism>
<dbReference type="GO" id="GO:0008270">
    <property type="term" value="F:zinc ion binding"/>
    <property type="evidence" value="ECO:0007669"/>
    <property type="project" value="UniProtKB-KW"/>
</dbReference>
<name>A0AAV3XY00_9GAST</name>
<dbReference type="SUPFAM" id="SSF144232">
    <property type="entry name" value="HIT/MYND zinc finger-like"/>
    <property type="match status" value="1"/>
</dbReference>
<dbReference type="PROSITE" id="PS01360">
    <property type="entry name" value="ZF_MYND_1"/>
    <property type="match status" value="1"/>
</dbReference>
<feature type="compositionally biased region" description="Polar residues" evidence="5">
    <location>
        <begin position="23"/>
        <end position="32"/>
    </location>
</feature>
<feature type="compositionally biased region" description="Polar residues" evidence="5">
    <location>
        <begin position="46"/>
        <end position="57"/>
    </location>
</feature>
<accession>A0AAV3XY00</accession>
<evidence type="ECO:0000313" key="8">
    <source>
        <dbReference type="Proteomes" id="UP000735302"/>
    </source>
</evidence>
<dbReference type="Gene3D" id="6.10.140.2220">
    <property type="match status" value="1"/>
</dbReference>
<dbReference type="PROSITE" id="PS50865">
    <property type="entry name" value="ZF_MYND_2"/>
    <property type="match status" value="1"/>
</dbReference>
<keyword evidence="1" id="KW-0479">Metal-binding</keyword>
<reference evidence="7 8" key="1">
    <citation type="journal article" date="2021" name="Elife">
        <title>Chloroplast acquisition without the gene transfer in kleptoplastic sea slugs, Plakobranchus ocellatus.</title>
        <authorList>
            <person name="Maeda T."/>
            <person name="Takahashi S."/>
            <person name="Yoshida T."/>
            <person name="Shimamura S."/>
            <person name="Takaki Y."/>
            <person name="Nagai Y."/>
            <person name="Toyoda A."/>
            <person name="Suzuki Y."/>
            <person name="Arimoto A."/>
            <person name="Ishii H."/>
            <person name="Satoh N."/>
            <person name="Nishiyama T."/>
            <person name="Hasebe M."/>
            <person name="Maruyama T."/>
            <person name="Minagawa J."/>
            <person name="Obokata J."/>
            <person name="Shigenobu S."/>
        </authorList>
    </citation>
    <scope>NUCLEOTIDE SEQUENCE [LARGE SCALE GENOMIC DNA]</scope>
</reference>
<evidence type="ECO:0000256" key="3">
    <source>
        <dbReference type="ARBA" id="ARBA00022833"/>
    </source>
</evidence>
<protein>
    <submittedName>
        <fullName evidence="7">LPXTG-motif cell wall anchor domain protein</fullName>
    </submittedName>
</protein>
<evidence type="ECO:0000259" key="6">
    <source>
        <dbReference type="PROSITE" id="PS50865"/>
    </source>
</evidence>
<evidence type="ECO:0000313" key="7">
    <source>
        <dbReference type="EMBL" id="GFN75720.1"/>
    </source>
</evidence>
<evidence type="ECO:0000256" key="4">
    <source>
        <dbReference type="PROSITE-ProRule" id="PRU00134"/>
    </source>
</evidence>
<dbReference type="Proteomes" id="UP000735302">
    <property type="component" value="Unassembled WGS sequence"/>
</dbReference>
<comment type="caution">
    <text evidence="7">The sequence shown here is derived from an EMBL/GenBank/DDBJ whole genome shotgun (WGS) entry which is preliminary data.</text>
</comment>
<evidence type="ECO:0000256" key="2">
    <source>
        <dbReference type="ARBA" id="ARBA00022771"/>
    </source>
</evidence>
<dbReference type="Pfam" id="PF01753">
    <property type="entry name" value="zf-MYND"/>
    <property type="match status" value="1"/>
</dbReference>
<feature type="region of interest" description="Disordered" evidence="5">
    <location>
        <begin position="23"/>
        <end position="323"/>
    </location>
</feature>